<keyword evidence="9 12" id="KW-0378">Hydrolase</keyword>
<proteinExistence type="inferred from homology"/>
<evidence type="ECO:0000256" key="5">
    <source>
        <dbReference type="ARBA" id="ARBA00012765"/>
    </source>
</evidence>
<name>A0ABW1ALD0_9RHOO</name>
<dbReference type="EMBL" id="JBHSOG010000007">
    <property type="protein sequence ID" value="MFC5768047.1"/>
    <property type="molecule type" value="Genomic_DNA"/>
</dbReference>
<dbReference type="GO" id="GO:0018759">
    <property type="term" value="F:methenyltetrahydromethanopterin cyclohydrolase activity"/>
    <property type="evidence" value="ECO:0007669"/>
    <property type="project" value="UniProtKB-EC"/>
</dbReference>
<evidence type="ECO:0000256" key="10">
    <source>
        <dbReference type="ARBA" id="ARBA00030468"/>
    </source>
</evidence>
<sequence>MGDGGQDGWGGLSVNRLAAPRVAALLDGAGPLGLRVERLEDGVTLVDAGIDAPGSVAAGVAIGEICMGGLGSVRLSARAADGWPDWLEVASPQPVLACLASQYAGWSLSAGKEEAGGRKFFSLGSGPARALAGREELFAELGYRDRPDDGAPVALVLEVDRRPPAVVIDKILRDCALAPRQLVLVLTPTSSLAGTTQVVARVLEVAMHKAHELGFALHDIVDGSASAPLPAPSPDGGIAMGRTNDAILYGGRVHLSVRGSDEAAHDLALRLPSLNSRDYGRSFADIFRDYEYDFYKIDPALFAPAEAWVSNLDSGRTWNAGSLNMALLRSLWLEES</sequence>
<evidence type="ECO:0000256" key="8">
    <source>
        <dbReference type="ARBA" id="ARBA00022563"/>
    </source>
</evidence>
<dbReference type="RefSeq" id="WP_096448868.1">
    <property type="nucleotide sequence ID" value="NZ_JBHSOG010000007.1"/>
</dbReference>
<comment type="subcellular location">
    <subcellularLocation>
        <location evidence="2 12">Cytoplasm</location>
    </subcellularLocation>
</comment>
<comment type="catalytic activity">
    <reaction evidence="11 12">
        <text>5,10-methenyl-5,6,7,8-tetrahydromethanopterin + H2O = N(5)-formyl-5,6,7,8-tetrahydromethanopterin + H(+)</text>
        <dbReference type="Rhea" id="RHEA:19053"/>
        <dbReference type="ChEBI" id="CHEBI:15377"/>
        <dbReference type="ChEBI" id="CHEBI:15378"/>
        <dbReference type="ChEBI" id="CHEBI:58018"/>
        <dbReference type="ChEBI" id="CHEBI:58337"/>
        <dbReference type="EC" id="3.5.4.27"/>
    </reaction>
</comment>
<evidence type="ECO:0000256" key="9">
    <source>
        <dbReference type="ARBA" id="ARBA00022801"/>
    </source>
</evidence>
<dbReference type="NCBIfam" id="TIGR03120">
    <property type="entry name" value="one_C_mch"/>
    <property type="match status" value="1"/>
</dbReference>
<comment type="function">
    <text evidence="1 12">Catalyzes the hydrolysis of methenyl-H(4)MPT(+) to 5-formyl-H(4)MPT.</text>
</comment>
<dbReference type="EC" id="3.5.4.27" evidence="5 12"/>
<organism evidence="13 14">
    <name type="scientific">Thauera sinica</name>
    <dbReference type="NCBI Taxonomy" id="2665146"/>
    <lineage>
        <taxon>Bacteria</taxon>
        <taxon>Pseudomonadati</taxon>
        <taxon>Pseudomonadota</taxon>
        <taxon>Betaproteobacteria</taxon>
        <taxon>Rhodocyclales</taxon>
        <taxon>Zoogloeaceae</taxon>
        <taxon>Thauera</taxon>
    </lineage>
</organism>
<evidence type="ECO:0000256" key="2">
    <source>
        <dbReference type="ARBA" id="ARBA00004496"/>
    </source>
</evidence>
<accession>A0ABW1ALD0</accession>
<evidence type="ECO:0000256" key="3">
    <source>
        <dbReference type="ARBA" id="ARBA00005087"/>
    </source>
</evidence>
<dbReference type="InterPro" id="IPR003209">
    <property type="entry name" value="METHMP_CycHdrlase"/>
</dbReference>
<dbReference type="SUPFAM" id="SSF56199">
    <property type="entry name" value="Methenyltetrahydromethanopterin cyclohydrolase"/>
    <property type="match status" value="1"/>
</dbReference>
<dbReference type="HAMAP" id="MF_00486">
    <property type="entry name" value="McH"/>
    <property type="match status" value="1"/>
</dbReference>
<keyword evidence="8 12" id="KW-0554">One-carbon metabolism</keyword>
<dbReference type="Proteomes" id="UP001595974">
    <property type="component" value="Unassembled WGS sequence"/>
</dbReference>
<evidence type="ECO:0000256" key="4">
    <source>
        <dbReference type="ARBA" id="ARBA00006902"/>
    </source>
</evidence>
<dbReference type="Gene3D" id="3.10.340.11">
    <property type="entry name" value="Methenyltetrahydromethanopterin Cyclohydrolase, Chain A, domain 1"/>
    <property type="match status" value="1"/>
</dbReference>
<evidence type="ECO:0000313" key="14">
    <source>
        <dbReference type="Proteomes" id="UP001595974"/>
    </source>
</evidence>
<evidence type="ECO:0000313" key="13">
    <source>
        <dbReference type="EMBL" id="MFC5768047.1"/>
    </source>
</evidence>
<dbReference type="CDD" id="cd00545">
    <property type="entry name" value="MCH"/>
    <property type="match status" value="1"/>
</dbReference>
<evidence type="ECO:0000256" key="11">
    <source>
        <dbReference type="ARBA" id="ARBA00048684"/>
    </source>
</evidence>
<protein>
    <recommendedName>
        <fullName evidence="6 12">Methenyltetrahydromethanopterin cyclohydrolase</fullName>
        <ecNumber evidence="5 12">3.5.4.27</ecNumber>
    </recommendedName>
    <alternativeName>
        <fullName evidence="10 12">Methenyl-H4MPT cyclohydrolase</fullName>
    </alternativeName>
</protein>
<reference evidence="14" key="1">
    <citation type="journal article" date="2019" name="Int. J. Syst. Evol. Microbiol.">
        <title>The Global Catalogue of Microorganisms (GCM) 10K type strain sequencing project: providing services to taxonomists for standard genome sequencing and annotation.</title>
        <authorList>
            <consortium name="The Broad Institute Genomics Platform"/>
            <consortium name="The Broad Institute Genome Sequencing Center for Infectious Disease"/>
            <person name="Wu L."/>
            <person name="Ma J."/>
        </authorList>
    </citation>
    <scope>NUCLEOTIDE SEQUENCE [LARGE SCALE GENOMIC DNA]</scope>
    <source>
        <strain evidence="14">SHR3</strain>
    </source>
</reference>
<evidence type="ECO:0000256" key="7">
    <source>
        <dbReference type="ARBA" id="ARBA00022490"/>
    </source>
</evidence>
<comment type="similarity">
    <text evidence="4 12">Belongs to the MCH family.</text>
</comment>
<keyword evidence="7 12" id="KW-0963">Cytoplasm</keyword>
<evidence type="ECO:0000256" key="6">
    <source>
        <dbReference type="ARBA" id="ARBA00020597"/>
    </source>
</evidence>
<evidence type="ECO:0000256" key="1">
    <source>
        <dbReference type="ARBA" id="ARBA00004058"/>
    </source>
</evidence>
<evidence type="ECO:0000256" key="12">
    <source>
        <dbReference type="HAMAP-Rule" id="MF_00486"/>
    </source>
</evidence>
<dbReference type="Pfam" id="PF02289">
    <property type="entry name" value="MCH"/>
    <property type="match status" value="1"/>
</dbReference>
<gene>
    <name evidence="12 13" type="primary">mch</name>
    <name evidence="13" type="ORF">ACFPTN_01540</name>
</gene>
<comment type="pathway">
    <text evidence="3 12">One-carbon metabolism; formaldehyde degradation; formate from formaldehyde (H(4)MPT route): step 3/5.</text>
</comment>
<comment type="caution">
    <text evidence="13">The sequence shown here is derived from an EMBL/GenBank/DDBJ whole genome shotgun (WGS) entry which is preliminary data.</text>
</comment>
<dbReference type="Gene3D" id="3.30.1030.10">
    <property type="entry name" value="Methenyltetrahydromethanopterin Cyclohydrolase, Chain A, domain 2"/>
    <property type="match status" value="1"/>
</dbReference>
<keyword evidence="14" id="KW-1185">Reference proteome</keyword>